<feature type="region of interest" description="Disordered" evidence="1">
    <location>
        <begin position="1"/>
        <end position="21"/>
    </location>
</feature>
<evidence type="ECO:0000313" key="3">
    <source>
        <dbReference type="Proteomes" id="UP001178461"/>
    </source>
</evidence>
<dbReference type="EMBL" id="OX395129">
    <property type="protein sequence ID" value="CAI5771660.1"/>
    <property type="molecule type" value="Genomic_DNA"/>
</dbReference>
<accession>A0AA35K514</accession>
<keyword evidence="3" id="KW-1185">Reference proteome</keyword>
<reference evidence="2" key="1">
    <citation type="submission" date="2022-12" db="EMBL/GenBank/DDBJ databases">
        <authorList>
            <person name="Alioto T."/>
            <person name="Alioto T."/>
            <person name="Gomez Garrido J."/>
        </authorList>
    </citation>
    <scope>NUCLEOTIDE SEQUENCE</scope>
</reference>
<evidence type="ECO:0000256" key="1">
    <source>
        <dbReference type="SAM" id="MobiDB-lite"/>
    </source>
</evidence>
<dbReference type="Proteomes" id="UP001178461">
    <property type="component" value="Chromosome 4"/>
</dbReference>
<dbReference type="AlphaFoldDB" id="A0AA35K514"/>
<evidence type="ECO:0000313" key="2">
    <source>
        <dbReference type="EMBL" id="CAI5771660.1"/>
    </source>
</evidence>
<protein>
    <submittedName>
        <fullName evidence="2">Uncharacterized protein</fullName>
    </submittedName>
</protein>
<gene>
    <name evidence="2" type="ORF">PODLI_1B004397</name>
</gene>
<name>A0AA35K514_9SAUR</name>
<organism evidence="2 3">
    <name type="scientific">Podarcis lilfordi</name>
    <name type="common">Lilford's wall lizard</name>
    <dbReference type="NCBI Taxonomy" id="74358"/>
    <lineage>
        <taxon>Eukaryota</taxon>
        <taxon>Metazoa</taxon>
        <taxon>Chordata</taxon>
        <taxon>Craniata</taxon>
        <taxon>Vertebrata</taxon>
        <taxon>Euteleostomi</taxon>
        <taxon>Lepidosauria</taxon>
        <taxon>Squamata</taxon>
        <taxon>Bifurcata</taxon>
        <taxon>Unidentata</taxon>
        <taxon>Episquamata</taxon>
        <taxon>Laterata</taxon>
        <taxon>Lacertibaenia</taxon>
        <taxon>Lacertidae</taxon>
        <taxon>Podarcis</taxon>
    </lineage>
</organism>
<proteinExistence type="predicted"/>
<sequence length="55" mass="6040">MGQILLSENGPRNAWPGSNRAKGINWHIPSPSTSWKEPPAIHSHYAPAINIGNMH</sequence>